<name>A0A6J5T6V1_9CAUD</name>
<evidence type="ECO:0008006" key="2">
    <source>
        <dbReference type="Google" id="ProtNLM"/>
    </source>
</evidence>
<sequence>MKLEIKPATREMIEQVSGHTLKRNAKALALIEGDTLLGVAGLYLDPESTVLFANMVDPMKDHKRMVIKAYRILLNWCRNRGLPVLATACPTIEGSQTLLEHLGFRVFRAPNLYIWNGHG</sequence>
<proteinExistence type="predicted"/>
<dbReference type="Gene3D" id="3.40.630.30">
    <property type="match status" value="1"/>
</dbReference>
<gene>
    <name evidence="1" type="ORF">UFOVP1670_25</name>
</gene>
<dbReference type="SUPFAM" id="SSF55729">
    <property type="entry name" value="Acyl-CoA N-acyltransferases (Nat)"/>
    <property type="match status" value="1"/>
</dbReference>
<reference evidence="1" key="1">
    <citation type="submission" date="2020-05" db="EMBL/GenBank/DDBJ databases">
        <authorList>
            <person name="Chiriac C."/>
            <person name="Salcher M."/>
            <person name="Ghai R."/>
            <person name="Kavagutti S V."/>
        </authorList>
    </citation>
    <scope>NUCLEOTIDE SEQUENCE</scope>
</reference>
<protein>
    <recommendedName>
        <fullName evidence="2">N-acetyltransferase domain-containing protein</fullName>
    </recommendedName>
</protein>
<organism evidence="1">
    <name type="scientific">uncultured Caudovirales phage</name>
    <dbReference type="NCBI Taxonomy" id="2100421"/>
    <lineage>
        <taxon>Viruses</taxon>
        <taxon>Duplodnaviria</taxon>
        <taxon>Heunggongvirae</taxon>
        <taxon>Uroviricota</taxon>
        <taxon>Caudoviricetes</taxon>
        <taxon>Peduoviridae</taxon>
        <taxon>Maltschvirus</taxon>
        <taxon>Maltschvirus maltsch</taxon>
    </lineage>
</organism>
<dbReference type="EMBL" id="LR797531">
    <property type="protein sequence ID" value="CAB4223339.1"/>
    <property type="molecule type" value="Genomic_DNA"/>
</dbReference>
<accession>A0A6J5T6V1</accession>
<evidence type="ECO:0000313" key="1">
    <source>
        <dbReference type="EMBL" id="CAB4223339.1"/>
    </source>
</evidence>
<dbReference type="InterPro" id="IPR016181">
    <property type="entry name" value="Acyl_CoA_acyltransferase"/>
</dbReference>